<evidence type="ECO:0000313" key="2">
    <source>
        <dbReference type="Proteomes" id="UP000790709"/>
    </source>
</evidence>
<comment type="caution">
    <text evidence="1">The sequence shown here is derived from an EMBL/GenBank/DDBJ whole genome shotgun (WGS) entry which is preliminary data.</text>
</comment>
<accession>A0ACB8BS92</accession>
<evidence type="ECO:0000313" key="1">
    <source>
        <dbReference type="EMBL" id="KAH7928264.1"/>
    </source>
</evidence>
<keyword evidence="2" id="KW-1185">Reference proteome</keyword>
<organism evidence="1 2">
    <name type="scientific">Leucogyrophana mollusca</name>
    <dbReference type="NCBI Taxonomy" id="85980"/>
    <lineage>
        <taxon>Eukaryota</taxon>
        <taxon>Fungi</taxon>
        <taxon>Dikarya</taxon>
        <taxon>Basidiomycota</taxon>
        <taxon>Agaricomycotina</taxon>
        <taxon>Agaricomycetes</taxon>
        <taxon>Agaricomycetidae</taxon>
        <taxon>Boletales</taxon>
        <taxon>Boletales incertae sedis</taxon>
        <taxon>Leucogyrophana</taxon>
    </lineage>
</organism>
<dbReference type="EMBL" id="MU266355">
    <property type="protein sequence ID" value="KAH7928264.1"/>
    <property type="molecule type" value="Genomic_DNA"/>
</dbReference>
<reference evidence="1" key="1">
    <citation type="journal article" date="2021" name="New Phytol.">
        <title>Evolutionary innovations through gain and loss of genes in the ectomycorrhizal Boletales.</title>
        <authorList>
            <person name="Wu G."/>
            <person name="Miyauchi S."/>
            <person name="Morin E."/>
            <person name="Kuo A."/>
            <person name="Drula E."/>
            <person name="Varga T."/>
            <person name="Kohler A."/>
            <person name="Feng B."/>
            <person name="Cao Y."/>
            <person name="Lipzen A."/>
            <person name="Daum C."/>
            <person name="Hundley H."/>
            <person name="Pangilinan J."/>
            <person name="Johnson J."/>
            <person name="Barry K."/>
            <person name="LaButti K."/>
            <person name="Ng V."/>
            <person name="Ahrendt S."/>
            <person name="Min B."/>
            <person name="Choi I.G."/>
            <person name="Park H."/>
            <person name="Plett J.M."/>
            <person name="Magnuson J."/>
            <person name="Spatafora J.W."/>
            <person name="Nagy L.G."/>
            <person name="Henrissat B."/>
            <person name="Grigoriev I.V."/>
            <person name="Yang Z.L."/>
            <person name="Xu J."/>
            <person name="Martin F.M."/>
        </authorList>
    </citation>
    <scope>NUCLEOTIDE SEQUENCE</scope>
    <source>
        <strain evidence="1">KUC20120723A-06</strain>
    </source>
</reference>
<dbReference type="Proteomes" id="UP000790709">
    <property type="component" value="Unassembled WGS sequence"/>
</dbReference>
<gene>
    <name evidence="1" type="ORF">BV22DRAFT_219091</name>
</gene>
<proteinExistence type="predicted"/>
<sequence length="141" mass="15437">MRCSSESCVPSPSPSHVRPRVFSTHAQKKLVLCCCVLLVCAVASQFSDDPRVPAGGTYSEHLCGWKFFRQIKLVRHTLLGLPCFEHTVSRLCSSSAPPRKRAGPFLALASWSLRMLGPTDVKPTALSSQLRLSSGDGHFVR</sequence>
<name>A0ACB8BS92_9AGAM</name>
<protein>
    <submittedName>
        <fullName evidence="1">Uncharacterized protein</fullName>
    </submittedName>
</protein>